<dbReference type="RefSeq" id="WP_022612091.1">
    <property type="nucleotide sequence ID" value="NZ_LK391965.1"/>
</dbReference>
<keyword evidence="2" id="KW-0223">Dioxygenase</keyword>
<evidence type="ECO:0000313" key="3">
    <source>
        <dbReference type="Proteomes" id="UP000018211"/>
    </source>
</evidence>
<reference evidence="2 3" key="1">
    <citation type="journal article" date="2013" name="ISME J.">
        <title>Comparative genomics of pathogenic lineages of Vibrio nigripulchritudo identifies virulence-associated traits.</title>
        <authorList>
            <person name="Goudenege D."/>
            <person name="Labreuche Y."/>
            <person name="Krin E."/>
            <person name="Ansquer D."/>
            <person name="Mangenot S."/>
            <person name="Calteau A."/>
            <person name="Medigue C."/>
            <person name="Mazel D."/>
            <person name="Polz M.F."/>
            <person name="Le Roux F."/>
        </authorList>
    </citation>
    <scope>NUCLEOTIDE SEQUENCE [LARGE SCALE GENOMIC DNA]</scope>
    <source>
        <strain evidence="2 3">SOn1</strain>
    </source>
</reference>
<dbReference type="Gene3D" id="3.10.180.10">
    <property type="entry name" value="2,3-Dihydroxybiphenyl 1,2-Dioxygenase, domain 1"/>
    <property type="match status" value="1"/>
</dbReference>
<sequence length="117" mass="13517">MKILMMRIPCKNLKEAEAFYSEKLGWQKIFGSESEGYIGYQLENVQVLLEPEEIGEFECGRYLGFSLEVEDINHYYEETKKKGVTFIGSPEKQDWGGIMTHIEDCSKNSFSIVQSDE</sequence>
<dbReference type="GO" id="GO:0051213">
    <property type="term" value="F:dioxygenase activity"/>
    <property type="evidence" value="ECO:0007669"/>
    <property type="project" value="UniProtKB-KW"/>
</dbReference>
<dbReference type="PROSITE" id="PS51819">
    <property type="entry name" value="VOC"/>
    <property type="match status" value="1"/>
</dbReference>
<dbReference type="InterPro" id="IPR004360">
    <property type="entry name" value="Glyas_Fos-R_dOase_dom"/>
</dbReference>
<dbReference type="InterPro" id="IPR037523">
    <property type="entry name" value="VOC_core"/>
</dbReference>
<feature type="domain" description="VOC" evidence="1">
    <location>
        <begin position="2"/>
        <end position="115"/>
    </location>
</feature>
<dbReference type="EMBL" id="CAOF01000117">
    <property type="protein sequence ID" value="CCO47208.1"/>
    <property type="molecule type" value="Genomic_DNA"/>
</dbReference>
<proteinExistence type="predicted"/>
<organism evidence="2 3">
    <name type="scientific">Vibrio nigripulchritudo SOn1</name>
    <dbReference type="NCBI Taxonomy" id="1238450"/>
    <lineage>
        <taxon>Bacteria</taxon>
        <taxon>Pseudomonadati</taxon>
        <taxon>Pseudomonadota</taxon>
        <taxon>Gammaproteobacteria</taxon>
        <taxon>Vibrionales</taxon>
        <taxon>Vibrionaceae</taxon>
        <taxon>Vibrio</taxon>
    </lineage>
</organism>
<protein>
    <submittedName>
        <fullName evidence="2">Glyoxalase/Bleomycin resistance protein/Dihydroxybiphenyl dioxygenase</fullName>
    </submittedName>
</protein>
<gene>
    <name evidence="2" type="ORF">VIBNISOn1_270034</name>
</gene>
<dbReference type="Pfam" id="PF00903">
    <property type="entry name" value="Glyoxalase"/>
    <property type="match status" value="1"/>
</dbReference>
<dbReference type="SUPFAM" id="SSF54593">
    <property type="entry name" value="Glyoxalase/Bleomycin resistance protein/Dihydroxybiphenyl dioxygenase"/>
    <property type="match status" value="1"/>
</dbReference>
<evidence type="ECO:0000259" key="1">
    <source>
        <dbReference type="PROSITE" id="PS51819"/>
    </source>
</evidence>
<comment type="caution">
    <text evidence="2">The sequence shown here is derived from an EMBL/GenBank/DDBJ whole genome shotgun (WGS) entry which is preliminary data.</text>
</comment>
<evidence type="ECO:0000313" key="2">
    <source>
        <dbReference type="EMBL" id="CCO47208.1"/>
    </source>
</evidence>
<keyword evidence="2" id="KW-0560">Oxidoreductase</keyword>
<dbReference type="InterPro" id="IPR029068">
    <property type="entry name" value="Glyas_Bleomycin-R_OHBP_Dase"/>
</dbReference>
<dbReference type="AlphaFoldDB" id="A0AAV2VR74"/>
<name>A0AAV2VR74_9VIBR</name>
<dbReference type="Proteomes" id="UP000018211">
    <property type="component" value="Unassembled WGS sequence"/>
</dbReference>
<accession>A0AAV2VR74</accession>